<dbReference type="EMBL" id="WMEY01000007">
    <property type="protein sequence ID" value="MYL65431.1"/>
    <property type="molecule type" value="Genomic_DNA"/>
</dbReference>
<protein>
    <submittedName>
        <fullName evidence="1">Transcriptional regulator</fullName>
    </submittedName>
</protein>
<accession>A0A845F3S3</accession>
<dbReference type="AlphaFoldDB" id="A0A845F3S3"/>
<name>A0A845F3S3_9BACL</name>
<evidence type="ECO:0000313" key="2">
    <source>
        <dbReference type="Proteomes" id="UP000447833"/>
    </source>
</evidence>
<organism evidence="1 2">
    <name type="scientific">Guptibacillus hwajinpoensis</name>
    <dbReference type="NCBI Taxonomy" id="208199"/>
    <lineage>
        <taxon>Bacteria</taxon>
        <taxon>Bacillati</taxon>
        <taxon>Bacillota</taxon>
        <taxon>Bacilli</taxon>
        <taxon>Bacillales</taxon>
        <taxon>Guptibacillaceae</taxon>
        <taxon>Guptibacillus</taxon>
    </lineage>
</organism>
<dbReference type="InterPro" id="IPR036388">
    <property type="entry name" value="WH-like_DNA-bd_sf"/>
</dbReference>
<comment type="caution">
    <text evidence="1">The sequence shown here is derived from an EMBL/GenBank/DDBJ whole genome shotgun (WGS) entry which is preliminary data.</text>
</comment>
<dbReference type="Pfam" id="PF13730">
    <property type="entry name" value="HTH_36"/>
    <property type="match status" value="1"/>
</dbReference>
<dbReference type="Gene3D" id="1.10.10.10">
    <property type="entry name" value="Winged helix-like DNA-binding domain superfamily/Winged helix DNA-binding domain"/>
    <property type="match status" value="1"/>
</dbReference>
<dbReference type="SUPFAM" id="SSF46785">
    <property type="entry name" value="Winged helix' DNA-binding domain"/>
    <property type="match status" value="1"/>
</dbReference>
<proteinExistence type="predicted"/>
<dbReference type="Proteomes" id="UP000447833">
    <property type="component" value="Unassembled WGS sequence"/>
</dbReference>
<evidence type="ECO:0000313" key="1">
    <source>
        <dbReference type="EMBL" id="MYL65431.1"/>
    </source>
</evidence>
<dbReference type="InterPro" id="IPR036390">
    <property type="entry name" value="WH_DNA-bd_sf"/>
</dbReference>
<reference evidence="1 2" key="1">
    <citation type="submission" date="2019-11" db="EMBL/GenBank/DDBJ databases">
        <title>Genome sequences of 17 halophilic strains isolated from different environments.</title>
        <authorList>
            <person name="Furrow R.E."/>
        </authorList>
    </citation>
    <scope>NUCLEOTIDE SEQUENCE [LARGE SCALE GENOMIC DNA]</scope>
    <source>
        <strain evidence="1 2">22506_14_FS</strain>
    </source>
</reference>
<sequence length="251" mass="28743">MDKLRQYETFSSVEKMDEHISKVLSHFELSKNERELLWLLSGHSVKFVGVSFLKLDSMAKALEVSKKTIQRALKSLSDLGIIKRIRTIRPVRGGFGASLTLICPVELTTREEATEPAPERSQEQSGSKETFSFKAFSKDIKYIRQQEIDYSFLTEFVPSEFIRVVKPFVSPEEAYSLWGKAQVCAKRYAPAVMDIIEPAVRAFKASVTAYKFNRIKKSFGAYFWGSLSGVFAYEQRKEVKYCNELAKLYPK</sequence>
<dbReference type="RefSeq" id="WP_160920806.1">
    <property type="nucleotide sequence ID" value="NZ_WMEY01000007.1"/>
</dbReference>
<gene>
    <name evidence="1" type="ORF">GLW07_18900</name>
</gene>